<proteinExistence type="predicted"/>
<protein>
    <submittedName>
        <fullName evidence="3">ACT domain protein</fullName>
    </submittedName>
</protein>
<dbReference type="Gene3D" id="3.30.2130.10">
    <property type="entry name" value="VC0802-like"/>
    <property type="match status" value="1"/>
</dbReference>
<dbReference type="Proteomes" id="UP000193570">
    <property type="component" value="Unassembled WGS sequence"/>
</dbReference>
<organism evidence="3 4">
    <name type="scientific">Roseivivax jejudonensis</name>
    <dbReference type="NCBI Taxonomy" id="1529041"/>
    <lineage>
        <taxon>Bacteria</taxon>
        <taxon>Pseudomonadati</taxon>
        <taxon>Pseudomonadota</taxon>
        <taxon>Alphaproteobacteria</taxon>
        <taxon>Rhodobacterales</taxon>
        <taxon>Roseobacteraceae</taxon>
        <taxon>Roseivivax</taxon>
    </lineage>
</organism>
<accession>A0A1X6YG56</accession>
<evidence type="ECO:0000313" key="4">
    <source>
        <dbReference type="Proteomes" id="UP000193570"/>
    </source>
</evidence>
<name>A0A1X6YG56_9RHOB</name>
<dbReference type="InterPro" id="IPR027795">
    <property type="entry name" value="CASTOR_ACT_dom"/>
</dbReference>
<dbReference type="SUPFAM" id="SSF55021">
    <property type="entry name" value="ACT-like"/>
    <property type="match status" value="2"/>
</dbReference>
<sequence>MIRGMQPALGPGEWIFAGSDDPGLMAQALATFREDEGLSLILPLEVARAAGLDTALPMRRIVLQVNSALDGIGLTAAVSTALTEAGIACNVVAALCHDHVFVPAADAERAHAVLTDLADG</sequence>
<dbReference type="AlphaFoldDB" id="A0A1X6YG56"/>
<keyword evidence="4" id="KW-1185">Reference proteome</keyword>
<evidence type="ECO:0000259" key="2">
    <source>
        <dbReference type="Pfam" id="PF13840"/>
    </source>
</evidence>
<dbReference type="InterPro" id="IPR018717">
    <property type="entry name" value="DUF2241"/>
</dbReference>
<dbReference type="PANTHER" id="PTHR39199:SF1">
    <property type="entry name" value="BLR5128 PROTEIN"/>
    <property type="match status" value="1"/>
</dbReference>
<feature type="domain" description="CASTOR ACT" evidence="2">
    <location>
        <begin position="61"/>
        <end position="116"/>
    </location>
</feature>
<evidence type="ECO:0000313" key="3">
    <source>
        <dbReference type="EMBL" id="SLN20478.1"/>
    </source>
</evidence>
<gene>
    <name evidence="3" type="ORF">ROJ8625_00739</name>
</gene>
<reference evidence="3 4" key="1">
    <citation type="submission" date="2017-03" db="EMBL/GenBank/DDBJ databases">
        <authorList>
            <person name="Afonso C.L."/>
            <person name="Miller P.J."/>
            <person name="Scott M.A."/>
            <person name="Spackman E."/>
            <person name="Goraichik I."/>
            <person name="Dimitrov K.M."/>
            <person name="Suarez D.L."/>
            <person name="Swayne D.E."/>
        </authorList>
    </citation>
    <scope>NUCLEOTIDE SEQUENCE [LARGE SCALE GENOMIC DNA]</scope>
    <source>
        <strain evidence="3 4">CECT 8625</strain>
    </source>
</reference>
<dbReference type="EMBL" id="FWFK01000001">
    <property type="protein sequence ID" value="SLN20478.1"/>
    <property type="molecule type" value="Genomic_DNA"/>
</dbReference>
<feature type="domain" description="DUF2241" evidence="1">
    <location>
        <begin position="1"/>
        <end position="59"/>
    </location>
</feature>
<dbReference type="PANTHER" id="PTHR39199">
    <property type="entry name" value="BLR5128 PROTEIN"/>
    <property type="match status" value="1"/>
</dbReference>
<dbReference type="Pfam" id="PF13840">
    <property type="entry name" value="ACT_7"/>
    <property type="match status" value="1"/>
</dbReference>
<dbReference type="InterPro" id="IPR045865">
    <property type="entry name" value="ACT-like_dom_sf"/>
</dbReference>
<evidence type="ECO:0000259" key="1">
    <source>
        <dbReference type="Pfam" id="PF10000"/>
    </source>
</evidence>
<dbReference type="RefSeq" id="WP_085790461.1">
    <property type="nucleotide sequence ID" value="NZ_FWFK01000001.1"/>
</dbReference>
<dbReference type="Pfam" id="PF10000">
    <property type="entry name" value="ACT_3"/>
    <property type="match status" value="1"/>
</dbReference>
<dbReference type="OrthoDB" id="517867at2"/>